<dbReference type="Gene3D" id="3.90.1720.10">
    <property type="entry name" value="endopeptidase domain like (from Nostoc punctiforme)"/>
    <property type="match status" value="1"/>
</dbReference>
<evidence type="ECO:0000256" key="2">
    <source>
        <dbReference type="ARBA" id="ARBA00022670"/>
    </source>
</evidence>
<feature type="domain" description="NlpC/P60" evidence="5">
    <location>
        <begin position="1"/>
        <end position="140"/>
    </location>
</feature>
<evidence type="ECO:0000256" key="1">
    <source>
        <dbReference type="ARBA" id="ARBA00007074"/>
    </source>
</evidence>
<evidence type="ECO:0000313" key="7">
    <source>
        <dbReference type="Proteomes" id="UP001138961"/>
    </source>
</evidence>
<dbReference type="EMBL" id="JAJATZ010000001">
    <property type="protein sequence ID" value="MCB5197848.1"/>
    <property type="molecule type" value="Genomic_DNA"/>
</dbReference>
<protein>
    <submittedName>
        <fullName evidence="6">NlpC/P60 family protein</fullName>
    </submittedName>
</protein>
<keyword evidence="3" id="KW-0378">Hydrolase</keyword>
<reference evidence="6" key="1">
    <citation type="submission" date="2021-10" db="EMBL/GenBank/DDBJ databases">
        <title>Loktanella gaetbuli sp. nov., isolated from a tidal flat.</title>
        <authorList>
            <person name="Park S."/>
            <person name="Yoon J.-H."/>
        </authorList>
    </citation>
    <scope>NUCLEOTIDE SEQUENCE</scope>
    <source>
        <strain evidence="6">TSTF-M6</strain>
    </source>
</reference>
<dbReference type="SUPFAM" id="SSF54001">
    <property type="entry name" value="Cysteine proteinases"/>
    <property type="match status" value="1"/>
</dbReference>
<dbReference type="InterPro" id="IPR038765">
    <property type="entry name" value="Papain-like_cys_pep_sf"/>
</dbReference>
<dbReference type="Pfam" id="PF00877">
    <property type="entry name" value="NLPC_P60"/>
    <property type="match status" value="1"/>
</dbReference>
<keyword evidence="4" id="KW-0788">Thiol protease</keyword>
<evidence type="ECO:0000259" key="5">
    <source>
        <dbReference type="PROSITE" id="PS51935"/>
    </source>
</evidence>
<dbReference type="InterPro" id="IPR000064">
    <property type="entry name" value="NLP_P60_dom"/>
</dbReference>
<dbReference type="Proteomes" id="UP001138961">
    <property type="component" value="Unassembled WGS sequence"/>
</dbReference>
<dbReference type="PROSITE" id="PS51935">
    <property type="entry name" value="NLPC_P60"/>
    <property type="match status" value="1"/>
</dbReference>
<comment type="similarity">
    <text evidence="1">Belongs to the peptidase C40 family.</text>
</comment>
<keyword evidence="7" id="KW-1185">Reference proteome</keyword>
<proteinExistence type="inferred from homology"/>
<organism evidence="6 7">
    <name type="scientific">Loktanella gaetbuli</name>
    <dbReference type="NCBI Taxonomy" id="2881335"/>
    <lineage>
        <taxon>Bacteria</taxon>
        <taxon>Pseudomonadati</taxon>
        <taxon>Pseudomonadota</taxon>
        <taxon>Alphaproteobacteria</taxon>
        <taxon>Rhodobacterales</taxon>
        <taxon>Roseobacteraceae</taxon>
        <taxon>Loktanella</taxon>
    </lineage>
</organism>
<dbReference type="InterPro" id="IPR011929">
    <property type="entry name" value="Phage_pept_NlpC/P60"/>
</dbReference>
<sequence length="142" mass="15558">MSRAVEIARGWIGTPYVHQASALSHGCDCLGLVRGVWRTLYGKEPEIVPRYSSDWAEPQGDEQLLQAAARHLIPVDHVSIAAGQVLLFRMRDGAMAKHLGIVAQVGECPTFIHAYSGHAVTESPLSAPWQRRIAARFAFNKG</sequence>
<evidence type="ECO:0000313" key="6">
    <source>
        <dbReference type="EMBL" id="MCB5197848.1"/>
    </source>
</evidence>
<comment type="caution">
    <text evidence="6">The sequence shown here is derived from an EMBL/GenBank/DDBJ whole genome shotgun (WGS) entry which is preliminary data.</text>
</comment>
<accession>A0ABS8BQ48</accession>
<evidence type="ECO:0000256" key="3">
    <source>
        <dbReference type="ARBA" id="ARBA00022801"/>
    </source>
</evidence>
<gene>
    <name evidence="6" type="ORF">LGQ03_01205</name>
</gene>
<evidence type="ECO:0000256" key="4">
    <source>
        <dbReference type="ARBA" id="ARBA00022807"/>
    </source>
</evidence>
<dbReference type="RefSeq" id="WP_226746922.1">
    <property type="nucleotide sequence ID" value="NZ_JAJATZ010000001.1"/>
</dbReference>
<dbReference type="NCBIfam" id="TIGR02219">
    <property type="entry name" value="phage_NlpC_fam"/>
    <property type="match status" value="1"/>
</dbReference>
<name>A0ABS8BQ48_9RHOB</name>
<keyword evidence="2" id="KW-0645">Protease</keyword>